<keyword evidence="2" id="KW-1185">Reference proteome</keyword>
<dbReference type="RefSeq" id="YP_009329398.1">
    <property type="nucleotide sequence ID" value="NC_032108.1"/>
</dbReference>
<protein>
    <recommendedName>
        <fullName evidence="3">BTB domain-containing protein</fullName>
    </recommendedName>
</protein>
<evidence type="ECO:0000313" key="2">
    <source>
        <dbReference type="Proteomes" id="UP000201465"/>
    </source>
</evidence>
<dbReference type="GeneID" id="30523438"/>
<evidence type="ECO:0000313" key="1">
    <source>
        <dbReference type="EMBL" id="SHO33526.1"/>
    </source>
</evidence>
<dbReference type="Proteomes" id="UP000201465">
    <property type="component" value="Segment"/>
</dbReference>
<name>A0A1M7XV15_9VIRU</name>
<dbReference type="KEGG" id="vg:30523438"/>
<reference evidence="1 2" key="1">
    <citation type="submission" date="2016-11" db="EMBL/GenBank/DDBJ databases">
        <authorList>
            <consortium name="Urmite Genomes"/>
        </authorList>
    </citation>
    <scope>NUCLEOTIDE SEQUENCE [LARGE SCALE GENOMIC DNA]</scope>
    <source>
        <strain evidence="1 2">A11</strain>
    </source>
</reference>
<sequence>MLTGELPSVQADYFEDLVFLASYLDIPVLLDYLSTQVKTLPQRVIDACEECLEVPEIREAILDYYLRKSTYFTARAPRWVKQEFLERETKELPEDNSQPLYIILPRQDLFALSSQKEKVTGSNSRYSRYRKPKNTTPQSVTLPHLQEQTNLHLLGREFYSCPEGLYLKNSDGSLWCGSYTGEGTIPYKSVKSPYGFTIFLPRNFKGDYVYSTDYEVTPLGVVVFHH</sequence>
<evidence type="ECO:0008006" key="3">
    <source>
        <dbReference type="Google" id="ProtNLM"/>
    </source>
</evidence>
<dbReference type="EMBL" id="LT671577">
    <property type="protein sequence ID" value="SHO33526.1"/>
    <property type="molecule type" value="Genomic_DNA"/>
</dbReference>
<accession>A0A1M7XV15</accession>
<organism evidence="1 2">
    <name type="scientific">Cedratvirus A11</name>
    <dbReference type="NCBI Taxonomy" id="1903266"/>
    <lineage>
        <taxon>Viruses</taxon>
        <taxon>Pithoviruses</taxon>
        <taxon>Orthocedratvirinae</taxon>
        <taxon>Alphacedratvirus</taxon>
        <taxon>Alphacedratvirus aljazairmassiliense</taxon>
    </lineage>
</organism>
<gene>
    <name evidence="1" type="ORF">BQ3484_458</name>
</gene>
<proteinExistence type="predicted"/>